<dbReference type="PRINTS" id="PR00133">
    <property type="entry name" value="GLHYDRLASE3"/>
</dbReference>
<evidence type="ECO:0000256" key="1">
    <source>
        <dbReference type="ARBA" id="ARBA00005336"/>
    </source>
</evidence>
<dbReference type="InterPro" id="IPR036962">
    <property type="entry name" value="Glyco_hydro_3_N_sf"/>
</dbReference>
<dbReference type="InterPro" id="IPR019800">
    <property type="entry name" value="Glyco_hydro_3_AS"/>
</dbReference>
<protein>
    <recommendedName>
        <fullName evidence="6">Exo-alpha-(1-&gt;6)-L-arabinopyranosidase</fullName>
    </recommendedName>
</protein>
<dbReference type="EMBL" id="CP002915">
    <property type="protein sequence ID" value="AEK29487.1"/>
    <property type="molecule type" value="Genomic_DNA"/>
</dbReference>
<dbReference type="Pfam" id="PF00933">
    <property type="entry name" value="Glyco_hydro_3"/>
    <property type="match status" value="1"/>
</dbReference>
<reference evidence="9 10" key="1">
    <citation type="journal article" date="2011" name="J. Bacteriol.">
        <title>Genome Sequence of the Probiotic Strain Bifidobacterium animalis subsp. lactis CNCM I-2494.</title>
        <authorList>
            <person name="Chervaux C."/>
            <person name="Grimaldi C."/>
            <person name="Bolotin A."/>
            <person name="Quinquis B."/>
            <person name="Legrain-Raspaud S."/>
            <person name="van Hylckama Vlieg J.E."/>
            <person name="Denariaz G."/>
            <person name="Smokvina T."/>
        </authorList>
    </citation>
    <scope>NUCLEOTIDE SEQUENCE [LARGE SCALE GENOMIC DNA]</scope>
    <source>
        <strain evidence="9 10">CNCM I-2494</strain>
    </source>
</reference>
<keyword evidence="3 7" id="KW-0378">Hydrolase</keyword>
<evidence type="ECO:0000256" key="2">
    <source>
        <dbReference type="ARBA" id="ARBA00011881"/>
    </source>
</evidence>
<dbReference type="Gene3D" id="3.20.20.300">
    <property type="entry name" value="Glycoside hydrolase, family 3, N-terminal domain"/>
    <property type="match status" value="2"/>
</dbReference>
<dbReference type="SUPFAM" id="SSF52279">
    <property type="entry name" value="Beta-D-glucan exohydrolase, C-terminal domain"/>
    <property type="match status" value="1"/>
</dbReference>
<comment type="function">
    <text evidence="5">Catalyzes the hydrolysis of a non-reducing terminal alpha-L-arabinopyranosidic linkage in ginsenoside Rb2 (alpha-L-arabinopyranosyl-(1-&gt;6)-alpha-D-glucopyranosyl) to release alpha-D-glucopyranosyl (Rd). It is not able to hydrolyze alpha-L-arabinofuranosyl-(1-&gt;6)-alpha-D-glucopyranosyl (Rc).</text>
</comment>
<dbReference type="SUPFAM" id="SSF51445">
    <property type="entry name" value="(Trans)glycosidases"/>
    <property type="match status" value="1"/>
</dbReference>
<comment type="similarity">
    <text evidence="1 7">Belongs to the glycosyl hydrolase 3 family.</text>
</comment>
<dbReference type="InterPro" id="IPR002772">
    <property type="entry name" value="Glyco_hydro_3_C"/>
</dbReference>
<dbReference type="AlphaFoldDB" id="A0A806FFU1"/>
<evidence type="ECO:0000256" key="3">
    <source>
        <dbReference type="ARBA" id="ARBA00022801"/>
    </source>
</evidence>
<dbReference type="Pfam" id="PF01915">
    <property type="entry name" value="Glyco_hydro_3_C"/>
    <property type="match status" value="1"/>
</dbReference>
<evidence type="ECO:0000259" key="8">
    <source>
        <dbReference type="SMART" id="SM01217"/>
    </source>
</evidence>
<dbReference type="InterPro" id="IPR013783">
    <property type="entry name" value="Ig-like_fold"/>
</dbReference>
<dbReference type="Proteomes" id="UP000008394">
    <property type="component" value="Chromosome"/>
</dbReference>
<dbReference type="Gene3D" id="3.40.50.1700">
    <property type="entry name" value="Glycoside hydrolase family 3 C-terminal domain"/>
    <property type="match status" value="2"/>
</dbReference>
<dbReference type="InterPro" id="IPR036881">
    <property type="entry name" value="Glyco_hydro_3_C_sf"/>
</dbReference>
<proteinExistence type="inferred from homology"/>
<gene>
    <name evidence="9" type="ORF">BALAC2494_01073</name>
</gene>
<evidence type="ECO:0000313" key="10">
    <source>
        <dbReference type="Proteomes" id="UP000008394"/>
    </source>
</evidence>
<evidence type="ECO:0000256" key="4">
    <source>
        <dbReference type="ARBA" id="ARBA00023277"/>
    </source>
</evidence>
<sequence length="794" mass="86725">MQCDNARIYDIFIHEARLRSFSCPHYAMPRTCTQLPVPDAHERSRMPHASQQNTTPAHELPLEKRAALTSGADAWHLNGLSESTSYMITDGPHGLRKAAQSTSMDIEHSMPATCFPPAAGMASSWNPGLVREVGVAIGEECVQEKVAVLLGPGVNIKRNPLGGRSFEFWSEDPYFAGHEAIGIVEGVQSTGVGTSLKHFAANNQETDRMRIDARVSERALREVYLPAFEHIVTKAHPWTVMCAYNQLNGTPCSQNSWLLTKVLRDEWGFDGVVISDWGAVHDRVEALKAGLNLEMPPTNTDEQVVVAVRDGLLDEDQLDRMAQGMLDLIEKAAPAMQQDDHPYDLVNHGAIARRAAQESMVLLKNDGGILPLAADGSVSIAVIGEFARTPRYQGGGSSKLTPTYVSSFLGSLHIRDIPVDFSPGFTLDDAKQDAALTAHAIDMAWRNDVVLFFAGLPEEAESEGFDRETIDLPQKQLRLLADIVKVNPNVVVVLSNGSAVSVTPWRDSVRGLLEGWLLGQEGGNALADVIFGDVSPSSKLAQTIPMSVLDDPSMPNWPGEAGHVDYGEGVFVGYRYYDTFGRQVAYPFGYGMTYSTFEIRNLSAIPHDNTVQVSAIVTNTGQVRASEVVQLYVAPCACDAARPAHELKGFEKITLDPGEASIVTFELDSRSFAYWSEPRNDWHVERGTYTIEIGSSSRDIAERVQVELPGDGIRLPLTLSSTFDEWSDDPIGGPILQAAINRLSQQEGHPIIPESDMLRMLLGSMPMNATNVLLGSAAGRLCERIMGLYNASNQ</sequence>
<dbReference type="GO" id="GO:0008422">
    <property type="term" value="F:beta-glucosidase activity"/>
    <property type="evidence" value="ECO:0007669"/>
    <property type="project" value="UniProtKB-ARBA"/>
</dbReference>
<dbReference type="GO" id="GO:0005975">
    <property type="term" value="P:carbohydrate metabolic process"/>
    <property type="evidence" value="ECO:0007669"/>
    <property type="project" value="InterPro"/>
</dbReference>
<dbReference type="PANTHER" id="PTHR42715">
    <property type="entry name" value="BETA-GLUCOSIDASE"/>
    <property type="match status" value="1"/>
</dbReference>
<dbReference type="InterPro" id="IPR050288">
    <property type="entry name" value="Cellulose_deg_GH3"/>
</dbReference>
<dbReference type="PROSITE" id="PS00775">
    <property type="entry name" value="GLYCOSYL_HYDROL_F3"/>
    <property type="match status" value="1"/>
</dbReference>
<feature type="domain" description="Fibronectin type III-like" evidence="8">
    <location>
        <begin position="627"/>
        <end position="697"/>
    </location>
</feature>
<evidence type="ECO:0000256" key="7">
    <source>
        <dbReference type="RuleBase" id="RU361161"/>
    </source>
</evidence>
<keyword evidence="4" id="KW-0119">Carbohydrate metabolism</keyword>
<dbReference type="InterPro" id="IPR001764">
    <property type="entry name" value="Glyco_hydro_3_N"/>
</dbReference>
<dbReference type="PANTHER" id="PTHR42715:SF10">
    <property type="entry name" value="BETA-GLUCOSIDASE"/>
    <property type="match status" value="1"/>
</dbReference>
<dbReference type="InterPro" id="IPR026891">
    <property type="entry name" value="Fn3-like"/>
</dbReference>
<dbReference type="FunFam" id="2.60.40.10:FF:000495">
    <property type="entry name" value="Periplasmic beta-glucosidase"/>
    <property type="match status" value="1"/>
</dbReference>
<keyword evidence="7 9" id="KW-0326">Glycosidase</keyword>
<comment type="subunit">
    <text evidence="2">Homotetramer.</text>
</comment>
<dbReference type="Gene3D" id="2.60.40.10">
    <property type="entry name" value="Immunoglobulins"/>
    <property type="match status" value="1"/>
</dbReference>
<dbReference type="SMART" id="SM01217">
    <property type="entry name" value="Fn3_like"/>
    <property type="match status" value="1"/>
</dbReference>
<dbReference type="InterPro" id="IPR017853">
    <property type="entry name" value="GH"/>
</dbReference>
<dbReference type="Pfam" id="PF14310">
    <property type="entry name" value="Fn3-like"/>
    <property type="match status" value="1"/>
</dbReference>
<dbReference type="KEGG" id="bnm:BALAC2494_01073"/>
<accession>A0A806FFU1</accession>
<evidence type="ECO:0000313" key="9">
    <source>
        <dbReference type="EMBL" id="AEK29487.1"/>
    </source>
</evidence>
<evidence type="ECO:0000256" key="5">
    <source>
        <dbReference type="ARBA" id="ARBA00058905"/>
    </source>
</evidence>
<name>A0A806FFU1_BIFAN</name>
<organism evidence="9 10">
    <name type="scientific">Bifidobacterium animalis subsp. lactis CNCM I-2494</name>
    <dbReference type="NCBI Taxonomy" id="1042403"/>
    <lineage>
        <taxon>Bacteria</taxon>
        <taxon>Bacillati</taxon>
        <taxon>Actinomycetota</taxon>
        <taxon>Actinomycetes</taxon>
        <taxon>Bifidobacteriales</taxon>
        <taxon>Bifidobacteriaceae</taxon>
        <taxon>Bifidobacterium</taxon>
    </lineage>
</organism>
<evidence type="ECO:0000256" key="6">
    <source>
        <dbReference type="ARBA" id="ARBA00074219"/>
    </source>
</evidence>